<sequence>MGAYLSEPKTTKESSDADGVNVKSGASSMQGWRISQEDAHNCILEFDKNASLFAVYDGHGGHEVAEYCSKNLPDYIKKMEHYTKGEFEQALKEAFLGFDATLASPEVVSLLKAIANGKDGDKQCSSNDAEAGSGSEDEEETVDGLMQEAHMPLDEVMARYKGAGAGPLCRLLKGEGKPPVSPMLRGRRSA</sequence>
<protein>
    <recommendedName>
        <fullName evidence="5">PPM-type phosphatase domain-containing protein</fullName>
    </recommendedName>
</protein>
<feature type="region of interest" description="Disordered" evidence="4">
    <location>
        <begin position="119"/>
        <end position="143"/>
    </location>
</feature>
<dbReference type="SUPFAM" id="SSF81606">
    <property type="entry name" value="PP2C-like"/>
    <property type="match status" value="1"/>
</dbReference>
<evidence type="ECO:0000256" key="1">
    <source>
        <dbReference type="ARBA" id="ARBA00022723"/>
    </source>
</evidence>
<name>A0A1B6LLL0_9HEMI</name>
<dbReference type="EMBL" id="GEBQ01015538">
    <property type="protein sequence ID" value="JAT24439.1"/>
    <property type="molecule type" value="Transcribed_RNA"/>
</dbReference>
<evidence type="ECO:0000256" key="4">
    <source>
        <dbReference type="SAM" id="MobiDB-lite"/>
    </source>
</evidence>
<keyword evidence="1" id="KW-0479">Metal-binding</keyword>
<keyword evidence="2" id="KW-0378">Hydrolase</keyword>
<dbReference type="Pfam" id="PF00481">
    <property type="entry name" value="PP2C"/>
    <property type="match status" value="1"/>
</dbReference>
<feature type="domain" description="PPM-type phosphatase" evidence="5">
    <location>
        <begin position="23"/>
        <end position="190"/>
    </location>
</feature>
<gene>
    <name evidence="6" type="ORF">g.19478</name>
</gene>
<evidence type="ECO:0000313" key="6">
    <source>
        <dbReference type="EMBL" id="JAT24439.1"/>
    </source>
</evidence>
<evidence type="ECO:0000256" key="3">
    <source>
        <dbReference type="ARBA" id="ARBA00022912"/>
    </source>
</evidence>
<dbReference type="InterPro" id="IPR000222">
    <property type="entry name" value="PP2C_BS"/>
</dbReference>
<feature type="non-terminal residue" evidence="6">
    <location>
        <position position="190"/>
    </location>
</feature>
<dbReference type="CDD" id="cd00143">
    <property type="entry name" value="PP2Cc"/>
    <property type="match status" value="1"/>
</dbReference>
<dbReference type="InterPro" id="IPR015655">
    <property type="entry name" value="PP2C"/>
</dbReference>
<reference evidence="6" key="1">
    <citation type="submission" date="2015-11" db="EMBL/GenBank/DDBJ databases">
        <title>De novo transcriptome assembly of four potential Pierce s Disease insect vectors from Arizona vineyards.</title>
        <authorList>
            <person name="Tassone E.E."/>
        </authorList>
    </citation>
    <scope>NUCLEOTIDE SEQUENCE</scope>
</reference>
<dbReference type="GO" id="GO:0004722">
    <property type="term" value="F:protein serine/threonine phosphatase activity"/>
    <property type="evidence" value="ECO:0007669"/>
    <property type="project" value="InterPro"/>
</dbReference>
<dbReference type="GO" id="GO:0046872">
    <property type="term" value="F:metal ion binding"/>
    <property type="evidence" value="ECO:0007669"/>
    <property type="project" value="UniProtKB-KW"/>
</dbReference>
<feature type="region of interest" description="Disordered" evidence="4">
    <location>
        <begin position="1"/>
        <end position="23"/>
    </location>
</feature>
<proteinExistence type="predicted"/>
<dbReference type="Gene3D" id="3.60.40.10">
    <property type="entry name" value="PPM-type phosphatase domain"/>
    <property type="match status" value="1"/>
</dbReference>
<dbReference type="PANTHER" id="PTHR47992">
    <property type="entry name" value="PROTEIN PHOSPHATASE"/>
    <property type="match status" value="1"/>
</dbReference>
<dbReference type="PROSITE" id="PS01032">
    <property type="entry name" value="PPM_1"/>
    <property type="match status" value="1"/>
</dbReference>
<accession>A0A1B6LLL0</accession>
<dbReference type="InterPro" id="IPR036457">
    <property type="entry name" value="PPM-type-like_dom_sf"/>
</dbReference>
<evidence type="ECO:0000256" key="2">
    <source>
        <dbReference type="ARBA" id="ARBA00022801"/>
    </source>
</evidence>
<keyword evidence="3" id="KW-0904">Protein phosphatase</keyword>
<dbReference type="InterPro" id="IPR001932">
    <property type="entry name" value="PPM-type_phosphatase-like_dom"/>
</dbReference>
<evidence type="ECO:0000259" key="5">
    <source>
        <dbReference type="PROSITE" id="PS51746"/>
    </source>
</evidence>
<organism evidence="6">
    <name type="scientific">Graphocephala atropunctata</name>
    <dbReference type="NCBI Taxonomy" id="36148"/>
    <lineage>
        <taxon>Eukaryota</taxon>
        <taxon>Metazoa</taxon>
        <taxon>Ecdysozoa</taxon>
        <taxon>Arthropoda</taxon>
        <taxon>Hexapoda</taxon>
        <taxon>Insecta</taxon>
        <taxon>Pterygota</taxon>
        <taxon>Neoptera</taxon>
        <taxon>Paraneoptera</taxon>
        <taxon>Hemiptera</taxon>
        <taxon>Auchenorrhyncha</taxon>
        <taxon>Membracoidea</taxon>
        <taxon>Cicadellidae</taxon>
        <taxon>Cicadellinae</taxon>
        <taxon>Cicadellini</taxon>
        <taxon>Graphocephala</taxon>
    </lineage>
</organism>
<dbReference type="AlphaFoldDB" id="A0A1B6LLL0"/>
<dbReference type="PROSITE" id="PS51746">
    <property type="entry name" value="PPM_2"/>
    <property type="match status" value="1"/>
</dbReference>